<dbReference type="GeneID" id="85498101"/>
<dbReference type="RefSeq" id="XP_060459496.1">
    <property type="nucleotide sequence ID" value="XM_060603175.1"/>
</dbReference>
<proteinExistence type="predicted"/>
<evidence type="ECO:0000256" key="1">
    <source>
        <dbReference type="SAM" id="MobiDB-lite"/>
    </source>
</evidence>
<feature type="region of interest" description="Disordered" evidence="1">
    <location>
        <begin position="334"/>
        <end position="364"/>
    </location>
</feature>
<keyword evidence="2" id="KW-0732">Signal</keyword>
<dbReference type="InterPro" id="IPR000627">
    <property type="entry name" value="Intradiol_dOase_C"/>
</dbReference>
<dbReference type="Pfam" id="PF00775">
    <property type="entry name" value="Dioxygenase_C"/>
    <property type="match status" value="1"/>
</dbReference>
<dbReference type="Gene3D" id="2.60.130.10">
    <property type="entry name" value="Aromatic compound dioxygenase"/>
    <property type="match status" value="1"/>
</dbReference>
<evidence type="ECO:0000256" key="2">
    <source>
        <dbReference type="SAM" id="SignalP"/>
    </source>
</evidence>
<feature type="chain" id="PRO_5041387095" description="Intradiol ring-cleavage dioxygenases domain-containing protein" evidence="2">
    <location>
        <begin position="16"/>
        <end position="392"/>
    </location>
</feature>
<dbReference type="PANTHER" id="PTHR34315:SF1">
    <property type="entry name" value="INTRADIOL RING-CLEAVAGE DIOXYGENASES DOMAIN-CONTAINING PROTEIN-RELATED"/>
    <property type="match status" value="1"/>
</dbReference>
<name>A0AA48QYB8_9TREE</name>
<protein>
    <recommendedName>
        <fullName evidence="3">Intradiol ring-cleavage dioxygenases domain-containing protein</fullName>
    </recommendedName>
</protein>
<feature type="signal peptide" evidence="2">
    <location>
        <begin position="1"/>
        <end position="15"/>
    </location>
</feature>
<dbReference type="SUPFAM" id="SSF49482">
    <property type="entry name" value="Aromatic compound dioxygenase"/>
    <property type="match status" value="1"/>
</dbReference>
<evidence type="ECO:0000259" key="3">
    <source>
        <dbReference type="Pfam" id="PF00775"/>
    </source>
</evidence>
<dbReference type="PANTHER" id="PTHR34315">
    <property type="match status" value="1"/>
</dbReference>
<dbReference type="GO" id="GO:0016702">
    <property type="term" value="F:oxidoreductase activity, acting on single donors with incorporation of molecular oxygen, incorporation of two atoms of oxygen"/>
    <property type="evidence" value="ECO:0007669"/>
    <property type="project" value="InterPro"/>
</dbReference>
<dbReference type="InterPro" id="IPR015889">
    <property type="entry name" value="Intradiol_dOase_core"/>
</dbReference>
<reference evidence="4" key="1">
    <citation type="journal article" date="2023" name="BMC Genomics">
        <title>Chromosome-level genome assemblies of Cutaneotrichosporon spp. (Trichosporonales, Basidiomycota) reveal imbalanced evolution between nucleotide sequences and chromosome synteny.</title>
        <authorList>
            <person name="Kobayashi Y."/>
            <person name="Kayamori A."/>
            <person name="Aoki K."/>
            <person name="Shiwa Y."/>
            <person name="Matsutani M."/>
            <person name="Fujita N."/>
            <person name="Sugita T."/>
            <person name="Iwasaki W."/>
            <person name="Tanaka N."/>
            <person name="Takashima M."/>
        </authorList>
    </citation>
    <scope>NUCLEOTIDE SEQUENCE</scope>
    <source>
        <strain evidence="4">HIS019</strain>
    </source>
</reference>
<sequence length="392" mass="40200">MFAFTVLLLASAALAHPGHDHAHEAAERAASLASMGRRSLSHCAPQLAARGLESRNAARRAALHRSLKRDVATVLGTSHKSNLTGITTNSSASTLFGGSNACILGPDTTQGPYYVTGEYFRSNITEGQAGVPLTVDIQIIDTNTCQPLPNVALDFWHCNSTGVYSGVVSQGNGNSADKANINATFLRGIQATDAEGVVTFHTTVPGHYTGRATHIHLLAHTEGSWTLLPNNTITGGNTTSHVGQLFLDQDLISQVEAASPYSTNTQTLTQNSADMILSQEATNIDPFLEYVLLGNTIEDGVFAWIAMGINASASSTVQAAANYGEGGGVANANSMGGPGGGGPGGAPPNGTMGGGNATASGVSANGTSSASPIWSMSVPLAVMAAALRLARV</sequence>
<dbReference type="AlphaFoldDB" id="A0AA48QYB8"/>
<dbReference type="Proteomes" id="UP001233271">
    <property type="component" value="Chromosome 6"/>
</dbReference>
<dbReference type="CDD" id="cd03457">
    <property type="entry name" value="intradiol_dioxygenase_like"/>
    <property type="match status" value="1"/>
</dbReference>
<organism evidence="4 5">
    <name type="scientific">Cutaneotrichosporon cavernicola</name>
    <dbReference type="NCBI Taxonomy" id="279322"/>
    <lineage>
        <taxon>Eukaryota</taxon>
        <taxon>Fungi</taxon>
        <taxon>Dikarya</taxon>
        <taxon>Basidiomycota</taxon>
        <taxon>Agaricomycotina</taxon>
        <taxon>Tremellomycetes</taxon>
        <taxon>Trichosporonales</taxon>
        <taxon>Trichosporonaceae</taxon>
        <taxon>Cutaneotrichosporon</taxon>
    </lineage>
</organism>
<feature type="domain" description="Intradiol ring-cleavage dioxygenases" evidence="3">
    <location>
        <begin position="126"/>
        <end position="212"/>
    </location>
</feature>
<evidence type="ECO:0000313" key="5">
    <source>
        <dbReference type="Proteomes" id="UP001233271"/>
    </source>
</evidence>
<gene>
    <name evidence="4" type="ORF">CcaverHIS019_0606900</name>
</gene>
<evidence type="ECO:0000313" key="4">
    <source>
        <dbReference type="EMBL" id="BEI94231.1"/>
    </source>
</evidence>
<dbReference type="GO" id="GO:0008199">
    <property type="term" value="F:ferric iron binding"/>
    <property type="evidence" value="ECO:0007669"/>
    <property type="project" value="InterPro"/>
</dbReference>
<keyword evidence="5" id="KW-1185">Reference proteome</keyword>
<dbReference type="EMBL" id="AP028217">
    <property type="protein sequence ID" value="BEI94231.1"/>
    <property type="molecule type" value="Genomic_DNA"/>
</dbReference>
<dbReference type="KEGG" id="ccac:CcaHIS019_0606900"/>
<accession>A0AA48QYB8</accession>